<keyword evidence="2" id="KW-1185">Reference proteome</keyword>
<gene>
    <name evidence="1" type="ORF">EYF80_007487</name>
</gene>
<evidence type="ECO:0000313" key="2">
    <source>
        <dbReference type="Proteomes" id="UP000314294"/>
    </source>
</evidence>
<protein>
    <submittedName>
        <fullName evidence="1">Uncharacterized protein</fullName>
    </submittedName>
</protein>
<name>A0A4Z2IWW6_9TELE</name>
<reference evidence="1 2" key="1">
    <citation type="submission" date="2019-03" db="EMBL/GenBank/DDBJ databases">
        <title>First draft genome of Liparis tanakae, snailfish: a comprehensive survey of snailfish specific genes.</title>
        <authorList>
            <person name="Kim W."/>
            <person name="Song I."/>
            <person name="Jeong J.-H."/>
            <person name="Kim D."/>
            <person name="Kim S."/>
            <person name="Ryu S."/>
            <person name="Song J.Y."/>
            <person name="Lee S.K."/>
        </authorList>
    </citation>
    <scope>NUCLEOTIDE SEQUENCE [LARGE SCALE GENOMIC DNA]</scope>
    <source>
        <tissue evidence="1">Muscle</tissue>
    </source>
</reference>
<dbReference type="EMBL" id="SRLO01000040">
    <property type="protein sequence ID" value="TNN82366.1"/>
    <property type="molecule type" value="Genomic_DNA"/>
</dbReference>
<organism evidence="1 2">
    <name type="scientific">Liparis tanakae</name>
    <name type="common">Tanaka's snailfish</name>
    <dbReference type="NCBI Taxonomy" id="230148"/>
    <lineage>
        <taxon>Eukaryota</taxon>
        <taxon>Metazoa</taxon>
        <taxon>Chordata</taxon>
        <taxon>Craniata</taxon>
        <taxon>Vertebrata</taxon>
        <taxon>Euteleostomi</taxon>
        <taxon>Actinopterygii</taxon>
        <taxon>Neopterygii</taxon>
        <taxon>Teleostei</taxon>
        <taxon>Neoteleostei</taxon>
        <taxon>Acanthomorphata</taxon>
        <taxon>Eupercaria</taxon>
        <taxon>Perciformes</taxon>
        <taxon>Cottioidei</taxon>
        <taxon>Cottales</taxon>
        <taxon>Liparidae</taxon>
        <taxon>Liparis</taxon>
    </lineage>
</organism>
<dbReference type="Proteomes" id="UP000314294">
    <property type="component" value="Unassembled WGS sequence"/>
</dbReference>
<evidence type="ECO:0000313" key="1">
    <source>
        <dbReference type="EMBL" id="TNN82366.1"/>
    </source>
</evidence>
<dbReference type="AlphaFoldDB" id="A0A4Z2IWW6"/>
<comment type="caution">
    <text evidence="1">The sequence shown here is derived from an EMBL/GenBank/DDBJ whole genome shotgun (WGS) entry which is preliminary data.</text>
</comment>
<accession>A0A4Z2IWW6</accession>
<proteinExistence type="predicted"/>
<sequence>MCQLADVSVWELGTSRVSYLCRLLTCWQCPSQTQVNKHSFLCTSAPAGWKEPEESVQAFARSATQDCCGPVIGSACHTAQGPSLMFPPCARPTLLYRDNSPIRDR</sequence>